<organism evidence="2 3">
    <name type="scientific">Massilia atriviolacea</name>
    <dbReference type="NCBI Taxonomy" id="2495579"/>
    <lineage>
        <taxon>Bacteria</taxon>
        <taxon>Pseudomonadati</taxon>
        <taxon>Pseudomonadota</taxon>
        <taxon>Betaproteobacteria</taxon>
        <taxon>Burkholderiales</taxon>
        <taxon>Oxalobacteraceae</taxon>
        <taxon>Telluria group</taxon>
        <taxon>Massilia</taxon>
    </lineage>
</organism>
<name>A0A430HDB4_9BURK</name>
<dbReference type="RefSeq" id="WP_126077445.1">
    <property type="nucleotide sequence ID" value="NZ_CP051166.1"/>
</dbReference>
<dbReference type="EMBL" id="RXLQ01000024">
    <property type="protein sequence ID" value="RSZ55528.1"/>
    <property type="molecule type" value="Genomic_DNA"/>
</dbReference>
<reference evidence="2 3" key="1">
    <citation type="submission" date="2018-12" db="EMBL/GenBank/DDBJ databases">
        <authorList>
            <person name="Yang E."/>
        </authorList>
    </citation>
    <scope>NUCLEOTIDE SEQUENCE [LARGE SCALE GENOMIC DNA]</scope>
    <source>
        <strain evidence="2 3">SOD</strain>
    </source>
</reference>
<dbReference type="Gene3D" id="2.60.120.620">
    <property type="entry name" value="q2cbj1_9rhob like domain"/>
    <property type="match status" value="1"/>
</dbReference>
<accession>A0A430HDB4</accession>
<dbReference type="OrthoDB" id="9783171at2"/>
<keyword evidence="3" id="KW-1185">Reference proteome</keyword>
<gene>
    <name evidence="2" type="ORF">EJB06_28640</name>
</gene>
<evidence type="ECO:0000313" key="2">
    <source>
        <dbReference type="EMBL" id="RSZ55528.1"/>
    </source>
</evidence>
<protein>
    <recommendedName>
        <fullName evidence="1">Prolyl 4-hydroxylase alpha subunit Fe(2+) 2OG dioxygenase domain-containing protein</fullName>
    </recommendedName>
</protein>
<comment type="caution">
    <text evidence="2">The sequence shown here is derived from an EMBL/GenBank/DDBJ whole genome shotgun (WGS) entry which is preliminary data.</text>
</comment>
<dbReference type="AlphaFoldDB" id="A0A430HDB4"/>
<dbReference type="Pfam" id="PF13640">
    <property type="entry name" value="2OG-FeII_Oxy_3"/>
    <property type="match status" value="1"/>
</dbReference>
<evidence type="ECO:0000259" key="1">
    <source>
        <dbReference type="Pfam" id="PF13640"/>
    </source>
</evidence>
<feature type="domain" description="Prolyl 4-hydroxylase alpha subunit Fe(2+) 2OG dioxygenase" evidence="1">
    <location>
        <begin position="116"/>
        <end position="227"/>
    </location>
</feature>
<dbReference type="InterPro" id="IPR044862">
    <property type="entry name" value="Pro_4_hyd_alph_FE2OG_OXY"/>
</dbReference>
<evidence type="ECO:0000313" key="3">
    <source>
        <dbReference type="Proteomes" id="UP000278085"/>
    </source>
</evidence>
<dbReference type="Proteomes" id="UP000278085">
    <property type="component" value="Unassembled WGS sequence"/>
</dbReference>
<sequence length="231" mass="25289">MSRVVLHEPGLMVADAVLPPELFKALGRDVAHSEFRSVHAQKWDKSWRLWDGNPLRGESVYFDPSGLFRGNGAAYPTGGVVDVLIEQLRAWAGVHPDLVGREGSDWVALYLAPWIYPVGSALSLHRDGEQYSGAFTYFVHSRWRTHWGGELLVSQQQALEIAPAAHEGDAPWMSGDGNADADPGGIATCITPLPNRLVLLGPDRPHRVARVDQNAGLHVRASMAGFFLRAP</sequence>
<proteinExistence type="predicted"/>